<dbReference type="InterPro" id="IPR034628">
    <property type="entry name" value="MEX1/MEX1-like"/>
</dbReference>
<keyword evidence="1" id="KW-0472">Membrane</keyword>
<comment type="caution">
    <text evidence="2">The sequence shown here is derived from an EMBL/GenBank/DDBJ whole genome shotgun (WGS) entry which is preliminary data.</text>
</comment>
<keyword evidence="1" id="KW-0812">Transmembrane</keyword>
<feature type="transmembrane region" description="Helical" evidence="1">
    <location>
        <begin position="31"/>
        <end position="51"/>
    </location>
</feature>
<evidence type="ECO:0000313" key="2">
    <source>
        <dbReference type="EMBL" id="KAL0432265.1"/>
    </source>
</evidence>
<organism evidence="2">
    <name type="scientific">Sesamum latifolium</name>
    <dbReference type="NCBI Taxonomy" id="2727402"/>
    <lineage>
        <taxon>Eukaryota</taxon>
        <taxon>Viridiplantae</taxon>
        <taxon>Streptophyta</taxon>
        <taxon>Embryophyta</taxon>
        <taxon>Tracheophyta</taxon>
        <taxon>Spermatophyta</taxon>
        <taxon>Magnoliopsida</taxon>
        <taxon>eudicotyledons</taxon>
        <taxon>Gunneridae</taxon>
        <taxon>Pentapetalae</taxon>
        <taxon>asterids</taxon>
        <taxon>lamiids</taxon>
        <taxon>Lamiales</taxon>
        <taxon>Pedaliaceae</taxon>
        <taxon>Sesamum</taxon>
    </lineage>
</organism>
<reference evidence="2" key="2">
    <citation type="journal article" date="2024" name="Plant">
        <title>Genomic evolution and insights into agronomic trait innovations of Sesamum species.</title>
        <authorList>
            <person name="Miao H."/>
            <person name="Wang L."/>
            <person name="Qu L."/>
            <person name="Liu H."/>
            <person name="Sun Y."/>
            <person name="Le M."/>
            <person name="Wang Q."/>
            <person name="Wei S."/>
            <person name="Zheng Y."/>
            <person name="Lin W."/>
            <person name="Duan Y."/>
            <person name="Cao H."/>
            <person name="Xiong S."/>
            <person name="Wang X."/>
            <person name="Wei L."/>
            <person name="Li C."/>
            <person name="Ma Q."/>
            <person name="Ju M."/>
            <person name="Zhao R."/>
            <person name="Li G."/>
            <person name="Mu C."/>
            <person name="Tian Q."/>
            <person name="Mei H."/>
            <person name="Zhang T."/>
            <person name="Gao T."/>
            <person name="Zhang H."/>
        </authorList>
    </citation>
    <scope>NUCLEOTIDE SEQUENCE</scope>
    <source>
        <strain evidence="2">KEN1</strain>
    </source>
</reference>
<keyword evidence="1" id="KW-1133">Transmembrane helix</keyword>
<accession>A0AAW2VRY3</accession>
<name>A0AAW2VRY3_9LAMI</name>
<sequence>MGKLSDKGVKFLGLAGDSHSSFQWMGLLHKWLSSSFFVDVVALAGGLLFNHDIFLSFQWTNLLNPDNIKGLSAVSMLLAMIGNGLMIQTCTISFGFYVLQEHQQGVLLGFNPRLSCLDRTDIWRDTQAHGLSSPFTSLKQLVFGP</sequence>
<dbReference type="PANTHER" id="PTHR34809">
    <property type="entry name" value="MALTOSE EXCESS PROTEIN 1, CHLOROPLASTIC-RELATED"/>
    <property type="match status" value="1"/>
</dbReference>
<evidence type="ECO:0000256" key="1">
    <source>
        <dbReference type="SAM" id="Phobius"/>
    </source>
</evidence>
<dbReference type="PANTHER" id="PTHR34809:SF1">
    <property type="entry name" value="MALTOSE EXCESS PROTEIN 1, CHLOROPLASTIC-RELATED"/>
    <property type="match status" value="1"/>
</dbReference>
<reference evidence="2" key="1">
    <citation type="submission" date="2020-06" db="EMBL/GenBank/DDBJ databases">
        <authorList>
            <person name="Li T."/>
            <person name="Hu X."/>
            <person name="Zhang T."/>
            <person name="Song X."/>
            <person name="Zhang H."/>
            <person name="Dai N."/>
            <person name="Sheng W."/>
            <person name="Hou X."/>
            <person name="Wei L."/>
        </authorList>
    </citation>
    <scope>NUCLEOTIDE SEQUENCE</scope>
    <source>
        <strain evidence="2">KEN1</strain>
        <tissue evidence="2">Leaf</tissue>
    </source>
</reference>
<dbReference type="GO" id="GO:0009941">
    <property type="term" value="C:chloroplast envelope"/>
    <property type="evidence" value="ECO:0007669"/>
    <property type="project" value="TreeGrafter"/>
</dbReference>
<dbReference type="AlphaFoldDB" id="A0AAW2VRY3"/>
<gene>
    <name evidence="2" type="ORF">Slati_2560800</name>
</gene>
<dbReference type="GO" id="GO:0005363">
    <property type="term" value="F:maltose transmembrane transporter activity"/>
    <property type="evidence" value="ECO:0007669"/>
    <property type="project" value="TreeGrafter"/>
</dbReference>
<feature type="transmembrane region" description="Helical" evidence="1">
    <location>
        <begin position="71"/>
        <end position="99"/>
    </location>
</feature>
<protein>
    <submittedName>
        <fullName evidence="2">Maltose excess protein 1, chloroplastic</fullName>
    </submittedName>
</protein>
<proteinExistence type="predicted"/>
<dbReference type="EMBL" id="JACGWN010000009">
    <property type="protein sequence ID" value="KAL0432265.1"/>
    <property type="molecule type" value="Genomic_DNA"/>
</dbReference>